<dbReference type="GO" id="GO:0005737">
    <property type="term" value="C:cytoplasm"/>
    <property type="evidence" value="ECO:0007669"/>
    <property type="project" value="TreeGrafter"/>
</dbReference>
<dbReference type="KEGG" id="nah:F5544_26480"/>
<protein>
    <submittedName>
        <fullName evidence="2">Alpha-L-glutamate ligase</fullName>
    </submittedName>
</protein>
<dbReference type="GO" id="GO:0016879">
    <property type="term" value="F:ligase activity, forming carbon-nitrogen bonds"/>
    <property type="evidence" value="ECO:0007669"/>
    <property type="project" value="TreeGrafter"/>
</dbReference>
<dbReference type="Gene3D" id="3.30.470.20">
    <property type="entry name" value="ATP-grasp fold, B domain"/>
    <property type="match status" value="1"/>
</dbReference>
<evidence type="ECO:0000259" key="1">
    <source>
        <dbReference type="Pfam" id="PF08443"/>
    </source>
</evidence>
<reference evidence="2 3" key="1">
    <citation type="journal article" date="2019" name="ACS Chem. Biol.">
        <title>Identification and Mobilization of a Cryptic Antibiotic Biosynthesis Gene Locus from a Human-Pathogenic Nocardia Isolate.</title>
        <authorList>
            <person name="Herisse M."/>
            <person name="Ishida K."/>
            <person name="Porter J.L."/>
            <person name="Howden B."/>
            <person name="Hertweck C."/>
            <person name="Stinear T.P."/>
            <person name="Pidot S.J."/>
        </authorList>
    </citation>
    <scope>NUCLEOTIDE SEQUENCE [LARGE SCALE GENOMIC DNA]</scope>
    <source>
        <strain evidence="2 3">AUSMDU00012717</strain>
    </source>
</reference>
<dbReference type="Pfam" id="PF08443">
    <property type="entry name" value="RimK"/>
    <property type="match status" value="1"/>
</dbReference>
<keyword evidence="3" id="KW-1185">Reference proteome</keyword>
<accession>A0A6G9YJ18</accession>
<sequence>MEVDELVVVADHSSTEGSRNVLAGAAESLTGRPPRLIDARYFMTGGGGRVRLLDGMLRLEVPSENLAITASAVVVYEIAPELRAGLAPFQHQLRRFGARSLGTDVEAWQIATDKHLTVERLAAAGVGQMESVGSRDAGPGGMVAAFERLGGDVWARPTTGTCGEDVFHVTSYDQLDEVAGFYDRFGQDWLISRDAGNFDAAGHRHQYRVVVLEGRVLRAAEHVQLDPDAPCNVARGAVSTAVPLHDLPPGVAELGIAATEALGLPFAGVDLAPESGGVVFEVNVHPRISPKSAVDVAIPYLMAHLARSGTIAPEAELATEFVC</sequence>
<gene>
    <name evidence="2" type="ORF">F5544_26480</name>
</gene>
<evidence type="ECO:0000313" key="2">
    <source>
        <dbReference type="EMBL" id="QIS13150.1"/>
    </source>
</evidence>
<dbReference type="InterPro" id="IPR013651">
    <property type="entry name" value="ATP-grasp_RimK-type"/>
</dbReference>
<proteinExistence type="predicted"/>
<organism evidence="2 3">
    <name type="scientific">Nocardia arthritidis</name>
    <dbReference type="NCBI Taxonomy" id="228602"/>
    <lineage>
        <taxon>Bacteria</taxon>
        <taxon>Bacillati</taxon>
        <taxon>Actinomycetota</taxon>
        <taxon>Actinomycetes</taxon>
        <taxon>Mycobacteriales</taxon>
        <taxon>Nocardiaceae</taxon>
        <taxon>Nocardia</taxon>
    </lineage>
</organism>
<dbReference type="AlphaFoldDB" id="A0A6G9YJ18"/>
<dbReference type="PANTHER" id="PTHR21621">
    <property type="entry name" value="RIBOSOMAL PROTEIN S6 MODIFICATION PROTEIN"/>
    <property type="match status" value="1"/>
</dbReference>
<dbReference type="Proteomes" id="UP000503540">
    <property type="component" value="Chromosome"/>
</dbReference>
<dbReference type="EMBL" id="CP046172">
    <property type="protein sequence ID" value="QIS13150.1"/>
    <property type="molecule type" value="Genomic_DNA"/>
</dbReference>
<feature type="domain" description="ATP-grasp fold RimK-type" evidence="1">
    <location>
        <begin position="157"/>
        <end position="289"/>
    </location>
</feature>
<dbReference type="PANTHER" id="PTHR21621:SF0">
    <property type="entry name" value="BETA-CITRYLGLUTAMATE SYNTHASE B-RELATED"/>
    <property type="match status" value="1"/>
</dbReference>
<name>A0A6G9YJ18_9NOCA</name>
<dbReference type="SUPFAM" id="SSF56059">
    <property type="entry name" value="Glutathione synthetase ATP-binding domain-like"/>
    <property type="match status" value="1"/>
</dbReference>
<dbReference type="RefSeq" id="WP_167475726.1">
    <property type="nucleotide sequence ID" value="NZ_CP046172.1"/>
</dbReference>
<evidence type="ECO:0000313" key="3">
    <source>
        <dbReference type="Proteomes" id="UP000503540"/>
    </source>
</evidence>
<keyword evidence="2" id="KW-0436">Ligase</keyword>